<evidence type="ECO:0000313" key="2">
    <source>
        <dbReference type="EMBL" id="OLQ93096.1"/>
    </source>
</evidence>
<dbReference type="EMBL" id="MJMH01000005">
    <property type="protein sequence ID" value="OLQ96587.1"/>
    <property type="molecule type" value="Genomic_DNA"/>
</dbReference>
<dbReference type="AlphaFoldDB" id="A0A1Q9HQI6"/>
<accession>A0A1Q9HQI6</accession>
<dbReference type="SUPFAM" id="SSF47413">
    <property type="entry name" value="lambda repressor-like DNA-binding domains"/>
    <property type="match status" value="1"/>
</dbReference>
<evidence type="ECO:0000313" key="3">
    <source>
        <dbReference type="EMBL" id="OLQ96587.1"/>
    </source>
</evidence>
<dbReference type="SMART" id="SM00530">
    <property type="entry name" value="HTH_XRE"/>
    <property type="match status" value="1"/>
</dbReference>
<dbReference type="InterPro" id="IPR010982">
    <property type="entry name" value="Lambda_DNA-bd_dom_sf"/>
</dbReference>
<dbReference type="Gene3D" id="1.10.260.40">
    <property type="entry name" value="lambda repressor-like DNA-binding domains"/>
    <property type="match status" value="1"/>
</dbReference>
<dbReference type="PROSITE" id="PS50943">
    <property type="entry name" value="HTH_CROC1"/>
    <property type="match status" value="1"/>
</dbReference>
<evidence type="ECO:0000259" key="1">
    <source>
        <dbReference type="PROSITE" id="PS50943"/>
    </source>
</evidence>
<name>A0A1Q9HQI6_9VIBR</name>
<gene>
    <name evidence="3" type="ORF">BIY20_18535</name>
    <name evidence="2" type="ORF">BIY22_00975</name>
</gene>
<keyword evidence="4" id="KW-1185">Reference proteome</keyword>
<dbReference type="InterPro" id="IPR001387">
    <property type="entry name" value="Cro/C1-type_HTH"/>
</dbReference>
<protein>
    <submittedName>
        <fullName evidence="2">Transcriptional regulator</fullName>
    </submittedName>
</protein>
<evidence type="ECO:0000313" key="4">
    <source>
        <dbReference type="Proteomes" id="UP000186039"/>
    </source>
</evidence>
<dbReference type="RefSeq" id="WP_075705735.1">
    <property type="nucleotide sequence ID" value="NZ_AP019655.1"/>
</dbReference>
<dbReference type="OrthoDB" id="5859918at2"/>
<dbReference type="Proteomes" id="UP000186039">
    <property type="component" value="Unassembled WGS sequence"/>
</dbReference>
<dbReference type="GO" id="GO:0003677">
    <property type="term" value="F:DNA binding"/>
    <property type="evidence" value="ECO:0007669"/>
    <property type="project" value="InterPro"/>
</dbReference>
<reference evidence="4 5" key="1">
    <citation type="submission" date="2016-09" db="EMBL/GenBank/DDBJ databases">
        <title>Genomic Taxonomy of the Vibrionaceae.</title>
        <authorList>
            <person name="Gonzalez-Castillo A."/>
            <person name="Gomez-Gil B."/>
            <person name="Enciso-Ibarra K."/>
        </authorList>
    </citation>
    <scope>NUCLEOTIDE SEQUENCE [LARGE SCALE GENOMIC DNA]</scope>
    <source>
        <strain evidence="3 4">CAIM 1902</strain>
        <strain evidence="2 5">CAIM 703</strain>
    </source>
</reference>
<dbReference type="EMBL" id="MJMJ01000001">
    <property type="protein sequence ID" value="OLQ93096.1"/>
    <property type="molecule type" value="Genomic_DNA"/>
</dbReference>
<proteinExistence type="predicted"/>
<dbReference type="Proteomes" id="UP000186313">
    <property type="component" value="Unassembled WGS sequence"/>
</dbReference>
<dbReference type="CDD" id="cd00093">
    <property type="entry name" value="HTH_XRE"/>
    <property type="match status" value="1"/>
</dbReference>
<sequence length="214" mass="23751">MQENYQDRIIALLKEKGETNASLAIGIHKGKATVGRYLSKSSNRTYPSIEEISEIAAYLGVQPHWLAFGIGDKYTDDATINKMSTSGAVTVNVYSRADVAKFIETGEAPIVTQMPVHKEFGDCFGVVYPAQGSISHTWDCAALILQDKNWVNDDIVLARIGNNPTPDFFTLVKVSDTIHVWYGEDTTKNPIHSITEDEIEVLGIVCWGTWAKRR</sequence>
<organism evidence="2 5">
    <name type="scientific">Vibrio panuliri</name>
    <dbReference type="NCBI Taxonomy" id="1381081"/>
    <lineage>
        <taxon>Bacteria</taxon>
        <taxon>Pseudomonadati</taxon>
        <taxon>Pseudomonadota</taxon>
        <taxon>Gammaproteobacteria</taxon>
        <taxon>Vibrionales</taxon>
        <taxon>Vibrionaceae</taxon>
        <taxon>Vibrio</taxon>
    </lineage>
</organism>
<evidence type="ECO:0000313" key="5">
    <source>
        <dbReference type="Proteomes" id="UP000186313"/>
    </source>
</evidence>
<feature type="domain" description="HTH cro/C1-type" evidence="1">
    <location>
        <begin position="9"/>
        <end position="66"/>
    </location>
</feature>
<comment type="caution">
    <text evidence="2">The sequence shown here is derived from an EMBL/GenBank/DDBJ whole genome shotgun (WGS) entry which is preliminary data.</text>
</comment>